<gene>
    <name evidence="2" type="ordered locus">TCELL_0322</name>
</gene>
<feature type="region of interest" description="Disordered" evidence="1">
    <location>
        <begin position="1"/>
        <end position="40"/>
    </location>
</feature>
<dbReference type="HOGENOM" id="CLU_3283051_0_0_2"/>
<dbReference type="STRING" id="1184251.TCELL_0322"/>
<dbReference type="InParanoid" id="I3TDA9"/>
<dbReference type="AlphaFoldDB" id="I3TDA9"/>
<keyword evidence="3" id="KW-1185">Reference proteome</keyword>
<name>I3TDA9_THEC1</name>
<dbReference type="EMBL" id="CP003531">
    <property type="protein sequence ID" value="AFK50747.1"/>
    <property type="molecule type" value="Genomic_DNA"/>
</dbReference>
<accession>I3TDA9</accession>
<dbReference type="Proteomes" id="UP000005270">
    <property type="component" value="Chromosome"/>
</dbReference>
<organism evidence="2 3">
    <name type="scientific">Thermogladius calderae (strain DSM 22663 / VKM B-2946 / 1633)</name>
    <dbReference type="NCBI Taxonomy" id="1184251"/>
    <lineage>
        <taxon>Archaea</taxon>
        <taxon>Thermoproteota</taxon>
        <taxon>Thermoprotei</taxon>
        <taxon>Desulfurococcales</taxon>
        <taxon>Desulfurococcaceae</taxon>
        <taxon>Thermogladius</taxon>
    </lineage>
</organism>
<sequence length="40" mass="4590">MIQVGGKQRTTIFMTKERKSSSEKKPKPEEKPEKGKEKGK</sequence>
<feature type="compositionally biased region" description="Basic and acidic residues" evidence="1">
    <location>
        <begin position="15"/>
        <end position="40"/>
    </location>
</feature>
<evidence type="ECO:0000313" key="3">
    <source>
        <dbReference type="Proteomes" id="UP000005270"/>
    </source>
</evidence>
<dbReference type="eggNOG" id="arCOG11397">
    <property type="taxonomic scope" value="Archaea"/>
</dbReference>
<evidence type="ECO:0000256" key="1">
    <source>
        <dbReference type="SAM" id="MobiDB-lite"/>
    </source>
</evidence>
<protein>
    <submittedName>
        <fullName evidence="2">Uncharacterized protein</fullName>
    </submittedName>
</protein>
<proteinExistence type="predicted"/>
<evidence type="ECO:0000313" key="2">
    <source>
        <dbReference type="EMBL" id="AFK50747.1"/>
    </source>
</evidence>
<reference evidence="2 3" key="1">
    <citation type="journal article" date="2012" name="J. Bacteriol.">
        <title>Complete genome sequence of the hyperthermophilic cellulolytic Crenarchaeon 'Thermogladius cellulolyticus' 1633.</title>
        <authorList>
            <person name="Mardanov A.V."/>
            <person name="Kochetkova T.V."/>
            <person name="Beletsky A.V."/>
            <person name="Bonch-Osmolovskaya E.A."/>
            <person name="Ravin N.V."/>
            <person name="Skryabin K.G."/>
        </authorList>
    </citation>
    <scope>NUCLEOTIDE SEQUENCE [LARGE SCALE GENOMIC DNA]</scope>
    <source>
        <strain evidence="3">DSM 22663 / VKM B-2946 / 1633</strain>
    </source>
</reference>
<dbReference type="KEGG" id="thg:TCELL_0322"/>